<feature type="region of interest" description="Disordered" evidence="1">
    <location>
        <begin position="97"/>
        <end position="168"/>
    </location>
</feature>
<organism evidence="2 3">
    <name type="scientific">Sparassis crispa</name>
    <dbReference type="NCBI Taxonomy" id="139825"/>
    <lineage>
        <taxon>Eukaryota</taxon>
        <taxon>Fungi</taxon>
        <taxon>Dikarya</taxon>
        <taxon>Basidiomycota</taxon>
        <taxon>Agaricomycotina</taxon>
        <taxon>Agaricomycetes</taxon>
        <taxon>Polyporales</taxon>
        <taxon>Sparassidaceae</taxon>
        <taxon>Sparassis</taxon>
    </lineage>
</organism>
<keyword evidence="3" id="KW-1185">Reference proteome</keyword>
<evidence type="ECO:0000256" key="1">
    <source>
        <dbReference type="SAM" id="MobiDB-lite"/>
    </source>
</evidence>
<feature type="compositionally biased region" description="Low complexity" evidence="1">
    <location>
        <begin position="218"/>
        <end position="234"/>
    </location>
</feature>
<dbReference type="RefSeq" id="XP_027613522.1">
    <property type="nucleotide sequence ID" value="XM_027757721.1"/>
</dbReference>
<dbReference type="InParanoid" id="A0A401GKD2"/>
<feature type="region of interest" description="Disordered" evidence="1">
    <location>
        <begin position="1"/>
        <end position="43"/>
    </location>
</feature>
<feature type="compositionally biased region" description="Polar residues" evidence="1">
    <location>
        <begin position="11"/>
        <end position="25"/>
    </location>
</feature>
<feature type="region of interest" description="Disordered" evidence="1">
    <location>
        <begin position="190"/>
        <end position="242"/>
    </location>
</feature>
<proteinExistence type="predicted"/>
<dbReference type="Proteomes" id="UP000287166">
    <property type="component" value="Unassembled WGS sequence"/>
</dbReference>
<evidence type="ECO:0000313" key="3">
    <source>
        <dbReference type="Proteomes" id="UP000287166"/>
    </source>
</evidence>
<evidence type="ECO:0000313" key="2">
    <source>
        <dbReference type="EMBL" id="GBE82609.1"/>
    </source>
</evidence>
<dbReference type="EMBL" id="BFAD01000004">
    <property type="protein sequence ID" value="GBE82609.1"/>
    <property type="molecule type" value="Genomic_DNA"/>
</dbReference>
<dbReference type="OrthoDB" id="3200438at2759"/>
<dbReference type="AlphaFoldDB" id="A0A401GKD2"/>
<dbReference type="GeneID" id="38779526"/>
<gene>
    <name evidence="2" type="ORF">SCP_0409940</name>
</gene>
<sequence length="262" mass="28659">MEVDMHAPASMATSFTAPRASTSTTKRPRSPASCSTSEPPSKRLSFGIAEHENAHSRIVIPLPQIACPPYGRLRTSEDWVAQTRTLRIGSPLVMVGSSFPRIPENDSSPQKEEDASMTDVQMSICSPARTARSLQEERTGAESFASPNQPDMLPQPELQGQFLRPPEPLYPAPQQQYQAQLQIPSIQIHDATPSPVHAPELTPASTQGGPFIPPAPAEEPIQRQAQAQAQGPAGRKQRFTMGPRADCEKCRLGVRGHWMHFD</sequence>
<comment type="caution">
    <text evidence="2">The sequence shown here is derived from an EMBL/GenBank/DDBJ whole genome shotgun (WGS) entry which is preliminary data.</text>
</comment>
<name>A0A401GKD2_9APHY</name>
<dbReference type="STRING" id="139825.A0A401GKD2"/>
<protein>
    <submittedName>
        <fullName evidence="2">Uncharacterized protein</fullName>
    </submittedName>
</protein>
<accession>A0A401GKD2</accession>
<reference evidence="2 3" key="1">
    <citation type="journal article" date="2018" name="Sci. Rep.">
        <title>Genome sequence of the cauliflower mushroom Sparassis crispa (Hanabiratake) and its association with beneficial usage.</title>
        <authorList>
            <person name="Kiyama R."/>
            <person name="Furutani Y."/>
            <person name="Kawaguchi K."/>
            <person name="Nakanishi T."/>
        </authorList>
    </citation>
    <scope>NUCLEOTIDE SEQUENCE [LARGE SCALE GENOMIC DNA]</scope>
</reference>